<evidence type="ECO:0000313" key="2">
    <source>
        <dbReference type="Proteomes" id="UP001057402"/>
    </source>
</evidence>
<evidence type="ECO:0000313" key="1">
    <source>
        <dbReference type="EMBL" id="KAI4310781.1"/>
    </source>
</evidence>
<organism evidence="1 2">
    <name type="scientific">Melastoma candidum</name>
    <dbReference type="NCBI Taxonomy" id="119954"/>
    <lineage>
        <taxon>Eukaryota</taxon>
        <taxon>Viridiplantae</taxon>
        <taxon>Streptophyta</taxon>
        <taxon>Embryophyta</taxon>
        <taxon>Tracheophyta</taxon>
        <taxon>Spermatophyta</taxon>
        <taxon>Magnoliopsida</taxon>
        <taxon>eudicotyledons</taxon>
        <taxon>Gunneridae</taxon>
        <taxon>Pentapetalae</taxon>
        <taxon>rosids</taxon>
        <taxon>malvids</taxon>
        <taxon>Myrtales</taxon>
        <taxon>Melastomataceae</taxon>
        <taxon>Melastomatoideae</taxon>
        <taxon>Melastomateae</taxon>
        <taxon>Melastoma</taxon>
    </lineage>
</organism>
<comment type="caution">
    <text evidence="1">The sequence shown here is derived from an EMBL/GenBank/DDBJ whole genome shotgun (WGS) entry which is preliminary data.</text>
</comment>
<proteinExistence type="predicted"/>
<dbReference type="EMBL" id="CM042890">
    <property type="protein sequence ID" value="KAI4310781.1"/>
    <property type="molecule type" value="Genomic_DNA"/>
</dbReference>
<protein>
    <submittedName>
        <fullName evidence="1">Uncharacterized protein</fullName>
    </submittedName>
</protein>
<dbReference type="Proteomes" id="UP001057402">
    <property type="component" value="Chromosome 11"/>
</dbReference>
<accession>A0ACB9LHI5</accession>
<keyword evidence="2" id="KW-1185">Reference proteome</keyword>
<sequence>MEDVPEGKDFSFPNQEEAVLKFWSDIDAFENQLRRTENLPEYIFYDGPPFATGLPHYGHILAGTIKDIVTRYQTMRGHHVTRRFGWDCHGLPVEREIDKKLGVTKKDDVVSVIGIGKYNEECRSVVTRYVEEWEKIITRTGRWIDFKNDYKTMDLKFMESIWWVFSKLYEKGLVYKGFKVMPYSTGLKTPLSNFEAGENYKTVSDPEIMVTFPIVGDPDKAAFVAWTTTPWTLPSNLALCVNAGFTYVKVRNKHSGKIYVVAESRLSALPSESQKVNVANGSVDKAKVSNLKSKGSGGKKEKEEDPYEVLSKFSGATLVGTKYEPLFDYFQESSGTAFRVVADNYVTEDSGTGIVHCAPAYGEDDYRVCLENGIIVKGENLIVSVDDDGCFTSIVSDFSGRYVKDADKDIIDTIKAKGRLVKSGSFTHSYPYCYRSQTPLIYRAVPSWFVRVEVIKEQLLENNKQTYWVPDYVKEKRFHNWLENARDWAVSRSRFWGTPLPIWISEDAQEIVVMDSIDKLEKLSGAKVFDLHRHNIDNITIPSSRGPEFGPLRRVEDVFDCWFESGSMPYAYLHYPFENVELFEKNFPGHFVAEGLDQTRGWFYTLMVLATALFGKPAFRNLICNGLVLAEDGKKMSKSLKNYPSPLEVINDYGADALRLYLINSPVVRAETLRFKKEGVYCVVKDVFLPWYNAYRFLVQNAKRLEIEGSGPFCPMDQAALQKSSNVLDQWIYSATQSLVHFVRQEMDAYRLYTVVPYLLKFLDHLTNIYVRFNRKRLKGRTTEEDCLVALSMLYNVLLTSCKVMAPFTPFFTEVLYQNMRKVDRSAEESVHFCNFPQEEGKRDERIETSVARMKTIIELARNIRERHGKPLKTPLREMVVVHPDADFLDDIGGKLKEYLLEELNVRSLVTSKDILQYATLRAEPDFSGLGKRLGKAMGIVAKEVKAMSQDDILAFERNGEVTIGSHCLKEEDIKVVRVFKRPDGRTEKEIDAVGDGDVLVVLDLRADESLFEAGVAREIVNRVQKLRKKVGLEPTDLVEVYFDSPKEDVSAVKQVLDSQESYVREAVGSPLLPSSMMPPDVVILGDDSFRSTANFSVTIYLARPSLVFKPNAVDALFGGDKKAALGLLTYLRSRDITNLRSEFQQGKGKVVVNCMEGHPATTLVLGDHVFLTVGDYYLSEKSDS</sequence>
<gene>
    <name evidence="1" type="ORF">MLD38_035731</name>
</gene>
<reference evidence="2" key="1">
    <citation type="journal article" date="2023" name="Front. Plant Sci.">
        <title>Chromosomal-level genome assembly of Melastoma candidum provides insights into trichome evolution.</title>
        <authorList>
            <person name="Zhong Y."/>
            <person name="Wu W."/>
            <person name="Sun C."/>
            <person name="Zou P."/>
            <person name="Liu Y."/>
            <person name="Dai S."/>
            <person name="Zhou R."/>
        </authorList>
    </citation>
    <scope>NUCLEOTIDE SEQUENCE [LARGE SCALE GENOMIC DNA]</scope>
</reference>
<name>A0ACB9LHI5_9MYRT</name>